<dbReference type="PANTHER" id="PTHR31061">
    <property type="entry name" value="LD22376P"/>
    <property type="match status" value="1"/>
</dbReference>
<evidence type="ECO:0000313" key="3">
    <source>
        <dbReference type="EMBL" id="SFP81329.1"/>
    </source>
</evidence>
<accession>A0A1I5TE70</accession>
<dbReference type="GO" id="GO:0016746">
    <property type="term" value="F:acyltransferase activity"/>
    <property type="evidence" value="ECO:0007669"/>
    <property type="project" value="UniProtKB-KW"/>
</dbReference>
<feature type="transmembrane region" description="Helical" evidence="1">
    <location>
        <begin position="82"/>
        <end position="100"/>
    </location>
</feature>
<keyword evidence="3" id="KW-0808">Transferase</keyword>
<sequence>MQQLPRRLQSIDVFRAVTMFLMIFVNDVDGVSNIPEWIKHVSESADGLGFADTIFPSFLFIVGLSVPFALNKRMQSGESKQSIMWHIILRSLTLIIMGFFHVNLESYNEEAALLPMPVWEILITLAFFLIWLDYKTISKIKQHILRSTGVIILISMAVLYKGESPHGITWMQPHWWGILGLIGWAYLTCALIYLFSNGRPKLLLAAFIFFLIYTTLNQTELLKPVSSILKYCWFLNGGSEVSFIMSGIIVSVIYRQSNSTSRQQFFTIMFIAGVGMITLGFLLRPFGGISKIHGTPSWVGICTGISILIFSLLIYLIDIKGKTDWFNIIKPAGTSTLTCYLIPYFLYSFMVLFHIKYPVFLAEGIGGLLRSFAIAFIVIFITAMLEKKHMRLKI</sequence>
<dbReference type="EMBL" id="FOXQ01000002">
    <property type="protein sequence ID" value="SFP81329.1"/>
    <property type="molecule type" value="Genomic_DNA"/>
</dbReference>
<feature type="transmembrane region" description="Helical" evidence="1">
    <location>
        <begin position="367"/>
        <end position="385"/>
    </location>
</feature>
<feature type="transmembrane region" description="Helical" evidence="1">
    <location>
        <begin position="202"/>
        <end position="221"/>
    </location>
</feature>
<evidence type="ECO:0000313" key="4">
    <source>
        <dbReference type="Proteomes" id="UP000199031"/>
    </source>
</evidence>
<feature type="transmembrane region" description="Helical" evidence="1">
    <location>
        <begin position="174"/>
        <end position="195"/>
    </location>
</feature>
<evidence type="ECO:0000259" key="2">
    <source>
        <dbReference type="Pfam" id="PF16401"/>
    </source>
</evidence>
<dbReference type="PANTHER" id="PTHR31061:SF24">
    <property type="entry name" value="LD22376P"/>
    <property type="match status" value="1"/>
</dbReference>
<dbReference type="STRING" id="1465490.SAMN05444277_10280"/>
<organism evidence="3 4">
    <name type="scientific">Parafilimonas terrae</name>
    <dbReference type="NCBI Taxonomy" id="1465490"/>
    <lineage>
        <taxon>Bacteria</taxon>
        <taxon>Pseudomonadati</taxon>
        <taxon>Bacteroidota</taxon>
        <taxon>Chitinophagia</taxon>
        <taxon>Chitinophagales</taxon>
        <taxon>Chitinophagaceae</taxon>
        <taxon>Parafilimonas</taxon>
    </lineage>
</organism>
<feature type="transmembrane region" description="Helical" evidence="1">
    <location>
        <begin position="266"/>
        <end position="286"/>
    </location>
</feature>
<dbReference type="AlphaFoldDB" id="A0A1I5TE70"/>
<feature type="transmembrane region" description="Helical" evidence="1">
    <location>
        <begin position="298"/>
        <end position="317"/>
    </location>
</feature>
<feature type="transmembrane region" description="Helical" evidence="1">
    <location>
        <begin position="233"/>
        <end position="254"/>
    </location>
</feature>
<dbReference type="Pfam" id="PF16401">
    <property type="entry name" value="DUF5009"/>
    <property type="match status" value="1"/>
</dbReference>
<keyword evidence="1" id="KW-0812">Transmembrane</keyword>
<feature type="transmembrane region" description="Helical" evidence="1">
    <location>
        <begin position="112"/>
        <end position="132"/>
    </location>
</feature>
<dbReference type="RefSeq" id="WP_090655519.1">
    <property type="nucleotide sequence ID" value="NZ_FOXQ01000002.1"/>
</dbReference>
<proteinExistence type="predicted"/>
<feature type="transmembrane region" description="Helical" evidence="1">
    <location>
        <begin position="48"/>
        <end position="70"/>
    </location>
</feature>
<keyword evidence="1" id="KW-0472">Membrane</keyword>
<feature type="transmembrane region" description="Helical" evidence="1">
    <location>
        <begin position="12"/>
        <end position="28"/>
    </location>
</feature>
<name>A0A1I5TE70_9BACT</name>
<protein>
    <submittedName>
        <fullName evidence="3">Predicted acyltransferase</fullName>
    </submittedName>
</protein>
<keyword evidence="3" id="KW-0012">Acyltransferase</keyword>
<evidence type="ECO:0000256" key="1">
    <source>
        <dbReference type="SAM" id="Phobius"/>
    </source>
</evidence>
<feature type="domain" description="DUF5009" evidence="2">
    <location>
        <begin position="8"/>
        <end position="209"/>
    </location>
</feature>
<dbReference type="OrthoDB" id="9788724at2"/>
<gene>
    <name evidence="3" type="ORF">SAMN05444277_10280</name>
</gene>
<feature type="transmembrane region" description="Helical" evidence="1">
    <location>
        <begin position="144"/>
        <end position="162"/>
    </location>
</feature>
<keyword evidence="4" id="KW-1185">Reference proteome</keyword>
<feature type="transmembrane region" description="Helical" evidence="1">
    <location>
        <begin position="337"/>
        <end position="355"/>
    </location>
</feature>
<dbReference type="InterPro" id="IPR032176">
    <property type="entry name" value="DUF5009"/>
</dbReference>
<reference evidence="3 4" key="1">
    <citation type="submission" date="2016-10" db="EMBL/GenBank/DDBJ databases">
        <authorList>
            <person name="de Groot N.N."/>
        </authorList>
    </citation>
    <scope>NUCLEOTIDE SEQUENCE [LARGE SCALE GENOMIC DNA]</scope>
    <source>
        <strain evidence="3 4">DSM 28286</strain>
    </source>
</reference>
<keyword evidence="1" id="KW-1133">Transmembrane helix</keyword>
<dbReference type="Proteomes" id="UP000199031">
    <property type="component" value="Unassembled WGS sequence"/>
</dbReference>